<name>A0A1X7U5M4_AMPQE</name>
<dbReference type="Gene3D" id="3.10.20.90">
    <property type="entry name" value="Phosphatidylinositol 3-kinase Catalytic Subunit, Chain A, domain 1"/>
    <property type="match status" value="1"/>
</dbReference>
<keyword evidence="6" id="KW-1185">Reference proteome</keyword>
<dbReference type="Proteomes" id="UP000007879">
    <property type="component" value="Unassembled WGS sequence"/>
</dbReference>
<evidence type="ECO:0000256" key="2">
    <source>
        <dbReference type="ARBA" id="ARBA00023242"/>
    </source>
</evidence>
<proteinExistence type="predicted"/>
<evidence type="ECO:0000313" key="5">
    <source>
        <dbReference type="EnsemblMetazoa" id="Aqu2.1.23217_001"/>
    </source>
</evidence>
<dbReference type="InterPro" id="IPR029071">
    <property type="entry name" value="Ubiquitin-like_domsf"/>
</dbReference>
<reference evidence="5" key="2">
    <citation type="submission" date="2017-05" db="UniProtKB">
        <authorList>
            <consortium name="EnsemblMetazoa"/>
        </authorList>
    </citation>
    <scope>IDENTIFICATION</scope>
</reference>
<feature type="compositionally biased region" description="Polar residues" evidence="3">
    <location>
        <begin position="252"/>
        <end position="261"/>
    </location>
</feature>
<organism evidence="5">
    <name type="scientific">Amphimedon queenslandica</name>
    <name type="common">Sponge</name>
    <dbReference type="NCBI Taxonomy" id="400682"/>
    <lineage>
        <taxon>Eukaryota</taxon>
        <taxon>Metazoa</taxon>
        <taxon>Porifera</taxon>
        <taxon>Demospongiae</taxon>
        <taxon>Heteroscleromorpha</taxon>
        <taxon>Haplosclerida</taxon>
        <taxon>Niphatidae</taxon>
        <taxon>Amphimedon</taxon>
    </lineage>
</organism>
<dbReference type="PANTHER" id="PTHR23010:SF1">
    <property type="entry name" value="MIDNOLIN"/>
    <property type="match status" value="1"/>
</dbReference>
<dbReference type="SMART" id="SM00213">
    <property type="entry name" value="UBQ"/>
    <property type="match status" value="1"/>
</dbReference>
<dbReference type="EnsemblMetazoa" id="Aqu2.1.23217_001">
    <property type="protein sequence ID" value="Aqu2.1.23217_001"/>
    <property type="gene ID" value="Aqu2.1.23217"/>
</dbReference>
<dbReference type="InterPro" id="IPR000626">
    <property type="entry name" value="Ubiquitin-like_dom"/>
</dbReference>
<dbReference type="PROSITE" id="PS50053">
    <property type="entry name" value="UBIQUITIN_2"/>
    <property type="match status" value="1"/>
</dbReference>
<dbReference type="PANTHER" id="PTHR23010">
    <property type="entry name" value="MIDNOLIN"/>
    <property type="match status" value="1"/>
</dbReference>
<dbReference type="Pfam" id="PF00240">
    <property type="entry name" value="ubiquitin"/>
    <property type="match status" value="1"/>
</dbReference>
<dbReference type="SUPFAM" id="SSF54236">
    <property type="entry name" value="Ubiquitin-like"/>
    <property type="match status" value="1"/>
</dbReference>
<protein>
    <recommendedName>
        <fullName evidence="4">Ubiquitin-like domain-containing protein</fullName>
    </recommendedName>
</protein>
<dbReference type="EnsemblMetazoa" id="XM_020000441.1">
    <property type="protein sequence ID" value="XP_019856000.1"/>
    <property type="gene ID" value="LOC105313895"/>
</dbReference>
<dbReference type="GO" id="GO:0005634">
    <property type="term" value="C:nucleus"/>
    <property type="evidence" value="ECO:0007669"/>
    <property type="project" value="UniProtKB-SubCell"/>
</dbReference>
<feature type="region of interest" description="Disordered" evidence="3">
    <location>
        <begin position="160"/>
        <end position="227"/>
    </location>
</feature>
<accession>A0A1X7U5M4</accession>
<evidence type="ECO:0000256" key="3">
    <source>
        <dbReference type="SAM" id="MobiDB-lite"/>
    </source>
</evidence>
<feature type="region of interest" description="Disordered" evidence="3">
    <location>
        <begin position="448"/>
        <end position="467"/>
    </location>
</feature>
<reference evidence="6" key="1">
    <citation type="journal article" date="2010" name="Nature">
        <title>The Amphimedon queenslandica genome and the evolution of animal complexity.</title>
        <authorList>
            <person name="Srivastava M."/>
            <person name="Simakov O."/>
            <person name="Chapman J."/>
            <person name="Fahey B."/>
            <person name="Gauthier M.E."/>
            <person name="Mitros T."/>
            <person name="Richards G.S."/>
            <person name="Conaco C."/>
            <person name="Dacre M."/>
            <person name="Hellsten U."/>
            <person name="Larroux C."/>
            <person name="Putnam N.H."/>
            <person name="Stanke M."/>
            <person name="Adamska M."/>
            <person name="Darling A."/>
            <person name="Degnan S.M."/>
            <person name="Oakley T.H."/>
            <person name="Plachetzki D.C."/>
            <person name="Zhai Y."/>
            <person name="Adamski M."/>
            <person name="Calcino A."/>
            <person name="Cummins S.F."/>
            <person name="Goodstein D.M."/>
            <person name="Harris C."/>
            <person name="Jackson D.J."/>
            <person name="Leys S.P."/>
            <person name="Shu S."/>
            <person name="Woodcroft B.J."/>
            <person name="Vervoort M."/>
            <person name="Kosik K.S."/>
            <person name="Manning G."/>
            <person name="Degnan B.M."/>
            <person name="Rokhsar D.S."/>
        </authorList>
    </citation>
    <scope>NUCLEOTIDE SEQUENCE [LARGE SCALE GENOMIC DNA]</scope>
</reference>
<dbReference type="AlphaFoldDB" id="A0A1X7U5M4"/>
<evidence type="ECO:0000259" key="4">
    <source>
        <dbReference type="PROSITE" id="PS50053"/>
    </source>
</evidence>
<keyword evidence="2" id="KW-0539">Nucleus</keyword>
<feature type="compositionally biased region" description="Low complexity" evidence="3">
    <location>
        <begin position="307"/>
        <end position="333"/>
    </location>
</feature>
<feature type="compositionally biased region" description="Polar residues" evidence="3">
    <location>
        <begin position="450"/>
        <end position="467"/>
    </location>
</feature>
<dbReference type="InterPro" id="IPR039336">
    <property type="entry name" value="Midnolin"/>
</dbReference>
<feature type="compositionally biased region" description="Polar residues" evidence="3">
    <location>
        <begin position="342"/>
        <end position="363"/>
    </location>
</feature>
<feature type="compositionally biased region" description="Low complexity" evidence="3">
    <location>
        <begin position="14"/>
        <end position="23"/>
    </location>
</feature>
<feature type="region of interest" description="Disordered" evidence="3">
    <location>
        <begin position="1"/>
        <end position="26"/>
    </location>
</feature>
<feature type="region of interest" description="Disordered" evidence="3">
    <location>
        <begin position="242"/>
        <end position="363"/>
    </location>
</feature>
<dbReference type="InParanoid" id="A0A1X7U5M4"/>
<feature type="compositionally biased region" description="Low complexity" evidence="3">
    <location>
        <begin position="184"/>
        <end position="227"/>
    </location>
</feature>
<feature type="region of interest" description="Disordered" evidence="3">
    <location>
        <begin position="493"/>
        <end position="516"/>
    </location>
</feature>
<evidence type="ECO:0000256" key="1">
    <source>
        <dbReference type="ARBA" id="ARBA00004123"/>
    </source>
</evidence>
<comment type="subcellular location">
    <subcellularLocation>
        <location evidence="1">Nucleus</location>
    </subcellularLocation>
</comment>
<feature type="domain" description="Ubiquitin-like" evidence="4">
    <location>
        <begin position="29"/>
        <end position="103"/>
    </location>
</feature>
<evidence type="ECO:0000313" key="6">
    <source>
        <dbReference type="Proteomes" id="UP000007879"/>
    </source>
</evidence>
<gene>
    <name evidence="5" type="primary">105313895</name>
</gene>
<feature type="compositionally biased region" description="Pro residues" evidence="3">
    <location>
        <begin position="295"/>
        <end position="306"/>
    </location>
</feature>
<dbReference type="OrthoDB" id="1916003at2759"/>
<dbReference type="KEGG" id="aqu:105313895"/>
<sequence>MAAAQETGGSHCNNSSSNKQSQPSRKRLITVSVHPTLGGSFSISCSPYLTVEKFKEDISDKLGISPRKMSLLCKSTELKNGTLNQNGIQDGSEIKLVPCVESGVNTPLSMDPVSMMKHSMSNVSDQQIDDFLAGKAPLSVAIRLGESVVVVNLNRAKVEEVDVEPSQPEHKKRKSSSGSARTHSPQQTCCSNPSPSSSSSDLSPTSPLNSNPHWSSTTSCPSVSPTVTPPCAVVPTVRSIVPVGAPAPSDDGGSSTQTLGKSLSPADLLIHEASALPTKRHRGRDMIDHSSSSLLPPPPPPPPSSSLPPSGYSTSPLVNTSSPPCLSHSSSSRPIKKAVRRSTGSRPSKTSGVGGSNKLSLSQSEWEELRRLNKEIPTSQNGVSMKRKAVMEAIGEILKKMYAQRVKGKVPGTFKGRFSSEFTCDSDMHDIIHSRTTMTSYGEMLMDGGSSKNTLKNTSNDSSNLSKTRFKENEELRDKVALLKWRMQQQKAMRGLKRRRTAEAATPTGDRDWAKEEGVECDVNGPPLKLRKKTGFCGLKRGFLLTD</sequence>